<comment type="caution">
    <text evidence="3">The sequence shown here is derived from an EMBL/GenBank/DDBJ whole genome shotgun (WGS) entry which is preliminary data.</text>
</comment>
<dbReference type="InterPro" id="IPR053737">
    <property type="entry name" value="Type_II_TA_Toxin"/>
</dbReference>
<dbReference type="EMBL" id="MFGO01000018">
    <property type="protein sequence ID" value="OGF40860.1"/>
    <property type="molecule type" value="Genomic_DNA"/>
</dbReference>
<evidence type="ECO:0000256" key="1">
    <source>
        <dbReference type="SAM" id="Coils"/>
    </source>
</evidence>
<dbReference type="AlphaFoldDB" id="A0A1F5TPN0"/>
<dbReference type="InterPro" id="IPR036597">
    <property type="entry name" value="Fido-like_dom_sf"/>
</dbReference>
<dbReference type="InterPro" id="IPR003812">
    <property type="entry name" value="Fido"/>
</dbReference>
<dbReference type="SUPFAM" id="SSF140931">
    <property type="entry name" value="Fic-like"/>
    <property type="match status" value="1"/>
</dbReference>
<dbReference type="Pfam" id="PF02661">
    <property type="entry name" value="Fic"/>
    <property type="match status" value="1"/>
</dbReference>
<evidence type="ECO:0000313" key="4">
    <source>
        <dbReference type="Proteomes" id="UP000177579"/>
    </source>
</evidence>
<proteinExistence type="predicted"/>
<dbReference type="PANTHER" id="PTHR35810">
    <property type="entry name" value="CYTOPLASMIC PROTEIN-RELATED"/>
    <property type="match status" value="1"/>
</dbReference>
<name>A0A1F5TPN0_9BACT</name>
<dbReference type="Pfam" id="PF13310">
    <property type="entry name" value="Virulence_RhuM"/>
    <property type="match status" value="1"/>
</dbReference>
<feature type="domain" description="Fido" evidence="2">
    <location>
        <begin position="193"/>
        <end position="321"/>
    </location>
</feature>
<accession>A0A1F5TPN0</accession>
<gene>
    <name evidence="3" type="ORF">A2531_03780</name>
</gene>
<evidence type="ECO:0000259" key="2">
    <source>
        <dbReference type="PROSITE" id="PS51459"/>
    </source>
</evidence>
<keyword evidence="1" id="KW-0175">Coiled coil</keyword>
<feature type="coiled-coil region" evidence="1">
    <location>
        <begin position="188"/>
        <end position="215"/>
    </location>
</feature>
<dbReference type="Gene3D" id="1.20.120.1870">
    <property type="entry name" value="Fic/DOC protein, Fido domain"/>
    <property type="match status" value="1"/>
</dbReference>
<dbReference type="InterPro" id="IPR011204">
    <property type="entry name" value="Virulence_RhuM-like"/>
</dbReference>
<dbReference type="PANTHER" id="PTHR35810:SF1">
    <property type="entry name" value="CYTOPLASMIC PROTEIN"/>
    <property type="match status" value="1"/>
</dbReference>
<dbReference type="PROSITE" id="PS51459">
    <property type="entry name" value="FIDO"/>
    <property type="match status" value="1"/>
</dbReference>
<organism evidence="3 4">
    <name type="scientific">Candidatus Falkowbacteria bacterium RIFOXYD2_FULL_34_120</name>
    <dbReference type="NCBI Taxonomy" id="1798007"/>
    <lineage>
        <taxon>Bacteria</taxon>
        <taxon>Candidatus Falkowiibacteriota</taxon>
    </lineage>
</organism>
<evidence type="ECO:0000313" key="3">
    <source>
        <dbReference type="EMBL" id="OGF40860.1"/>
    </source>
</evidence>
<dbReference type="Proteomes" id="UP000177579">
    <property type="component" value="Unassembled WGS sequence"/>
</dbReference>
<reference evidence="3 4" key="1">
    <citation type="journal article" date="2016" name="Nat. Commun.">
        <title>Thousands of microbial genomes shed light on interconnected biogeochemical processes in an aquifer system.</title>
        <authorList>
            <person name="Anantharaman K."/>
            <person name="Brown C.T."/>
            <person name="Hug L.A."/>
            <person name="Sharon I."/>
            <person name="Castelle C.J."/>
            <person name="Probst A.J."/>
            <person name="Thomas B.C."/>
            <person name="Singh A."/>
            <person name="Wilkins M.J."/>
            <person name="Karaoz U."/>
            <person name="Brodie E.L."/>
            <person name="Williams K.H."/>
            <person name="Hubbard S.S."/>
            <person name="Banfield J.F."/>
        </authorList>
    </citation>
    <scope>NUCLEOTIDE SEQUENCE [LARGE SCALE GENOMIC DNA]</scope>
</reference>
<protein>
    <recommendedName>
        <fullName evidence="2">Fido domain-containing protein</fullName>
    </recommendedName>
</protein>
<sequence length="326" mass="36728">MKNKKKSNNQLVVYQAKNGAIEIRADYGRDTIWATQAQIAGIFEIERSVVTKHLLNIMKDGELEEDSVCAIFAHTAADGKTYDVKMYNLDAILAVGYRTNSARAVAFRRWATGILREYVVKGFVVSKTRIKNNYDQFLKTVEDIKNLLPADKNLDNQSILELIKVFAGTWLSLDAYDRDKLDIKKVTKRKVKLTAAELEQAISDLKAELVKKKEGTDLFARERQTGNLTGIVGNVMQGFGGKDLYPGLEEKAAQLLYYIVKNHPFVDGNKRSGAFAFVWFLRRVRLLDERQITPAALTAITLLIAESRPKEKDKLTALVVRLLRGG</sequence>